<name>A0ABM9PY68_GLUAR</name>
<keyword evidence="4" id="KW-1185">Reference proteome</keyword>
<accession>A0ABM9PY68</accession>
<evidence type="ECO:0000256" key="1">
    <source>
        <dbReference type="SAM" id="MobiDB-lite"/>
    </source>
</evidence>
<reference evidence="4" key="1">
    <citation type="journal article" date="2010" name="PLoS ONE">
        <title>The Arthrobacter arilaitensis Re117 genome sequence reveals its genetic adaptation to the surface of cheese.</title>
        <authorList>
            <person name="Monnet C."/>
            <person name="Loux V."/>
            <person name="Gibrat J.F."/>
            <person name="Spinnler E."/>
            <person name="Barbe V."/>
            <person name="Vacherie B."/>
            <person name="Gavory F."/>
            <person name="Gourbeyre E."/>
            <person name="Siguier P."/>
            <person name="Chandler M."/>
            <person name="Elleuch R."/>
            <person name="Irlinger F."/>
            <person name="Vallaeys T."/>
        </authorList>
    </citation>
    <scope>NUCLEOTIDE SEQUENCE</scope>
    <source>
        <strain evidence="4">DSM 16368 / CIP 108037 / IAM 15318 / JCM 13566 / Re117</strain>
    </source>
</reference>
<keyword evidence="2" id="KW-0812">Transmembrane</keyword>
<keyword evidence="2" id="KW-1133">Transmembrane helix</keyword>
<feature type="compositionally biased region" description="Polar residues" evidence="1">
    <location>
        <begin position="1"/>
        <end position="15"/>
    </location>
</feature>
<dbReference type="CDD" id="cd11614">
    <property type="entry name" value="SAF_CpaB_FlgA_like"/>
    <property type="match status" value="1"/>
</dbReference>
<evidence type="ECO:0000256" key="2">
    <source>
        <dbReference type="SAM" id="Phobius"/>
    </source>
</evidence>
<evidence type="ECO:0000313" key="4">
    <source>
        <dbReference type="Proteomes" id="UP000006878"/>
    </source>
</evidence>
<gene>
    <name evidence="3" type="ordered locus">AARI_20920</name>
</gene>
<keyword evidence="2" id="KW-0472">Membrane</keyword>
<feature type="region of interest" description="Disordered" evidence="1">
    <location>
        <begin position="1"/>
        <end position="21"/>
    </location>
</feature>
<dbReference type="EMBL" id="FQ311875">
    <property type="protein sequence ID" value="CBT76312.1"/>
    <property type="molecule type" value="Genomic_DNA"/>
</dbReference>
<sequence length="221" mass="23682">MMTEQSPQETRTPSASRVRRPSWKDPRLALGAVLVIASVAGTVYLVGELHQTSTVYVASSNITLGEQLTAENMKTQEVQLGDTLENYLHVDMPVGQEARANTFISAGELIPVTSITNSALGSRRPINVELPADLSSSITPGSFVDVWIAKRESSGNTYEVPEKLSSMVEVAARVESGGGLVGTHGTNLELLVEPNQLEPLLQALANESRIIVVFNPAGTEQ</sequence>
<organism evidence="3 4">
    <name type="scientific">Glutamicibacter arilaitensis (strain DSM 16368 / CIP 108037 / IAM 15318 / JCM 13566 / NCIMB 14258 / Re117)</name>
    <name type="common">Arthrobacter arilaitensis</name>
    <dbReference type="NCBI Taxonomy" id="861360"/>
    <lineage>
        <taxon>Bacteria</taxon>
        <taxon>Bacillati</taxon>
        <taxon>Actinomycetota</taxon>
        <taxon>Actinomycetes</taxon>
        <taxon>Micrococcales</taxon>
        <taxon>Micrococcaceae</taxon>
        <taxon>Glutamicibacter</taxon>
    </lineage>
</organism>
<evidence type="ECO:0000313" key="3">
    <source>
        <dbReference type="EMBL" id="CBT76312.1"/>
    </source>
</evidence>
<proteinExistence type="predicted"/>
<protein>
    <submittedName>
        <fullName evidence="3">Conserved hypothetical membrane protein</fullName>
    </submittedName>
</protein>
<reference evidence="4" key="2">
    <citation type="submission" date="2010-07" db="EMBL/GenBank/DDBJ databases">
        <title>Complete genome sequence of Arthrobacter arilaitensis (strain DSM 16368 / CIP 108037 / JCM 13566 / Re117).</title>
        <authorList>
            <person name="Genoscope."/>
        </authorList>
    </citation>
    <scope>NUCLEOTIDE SEQUENCE [LARGE SCALE GENOMIC DNA]</scope>
    <source>
        <strain evidence="4">DSM 16368 / CIP 108037 / IAM 15318 / JCM 13566 / Re117</strain>
    </source>
</reference>
<dbReference type="Proteomes" id="UP000006878">
    <property type="component" value="Chromosome"/>
</dbReference>
<feature type="transmembrane region" description="Helical" evidence="2">
    <location>
        <begin position="28"/>
        <end position="47"/>
    </location>
</feature>